<feature type="compositionally biased region" description="Basic and acidic residues" evidence="1">
    <location>
        <begin position="115"/>
        <end position="124"/>
    </location>
</feature>
<keyword evidence="3" id="KW-1185">Reference proteome</keyword>
<evidence type="ECO:0000313" key="3">
    <source>
        <dbReference type="Proteomes" id="UP000054248"/>
    </source>
</evidence>
<sequence>MPLFSEFRIVGNPGPNPFITLARHNAWQRDYEQNYVEDGIFVHIRFILRIDSAAECCNGQGVLSAAVARRQLVNDPYRMYLDRPRPLTGRNALTADHDIQAPPKALGPPGFGSTETEKNGDRCEGQDSVIDLHVANVVP</sequence>
<reference evidence="2 3" key="1">
    <citation type="submission" date="2014-04" db="EMBL/GenBank/DDBJ databases">
        <authorList>
            <consortium name="DOE Joint Genome Institute"/>
            <person name="Kuo A."/>
            <person name="Girlanda M."/>
            <person name="Perotto S."/>
            <person name="Kohler A."/>
            <person name="Nagy L.G."/>
            <person name="Floudas D."/>
            <person name="Copeland A."/>
            <person name="Barry K.W."/>
            <person name="Cichocki N."/>
            <person name="Veneault-Fourrey C."/>
            <person name="LaButti K."/>
            <person name="Lindquist E.A."/>
            <person name="Lipzen A."/>
            <person name="Lundell T."/>
            <person name="Morin E."/>
            <person name="Murat C."/>
            <person name="Sun H."/>
            <person name="Tunlid A."/>
            <person name="Henrissat B."/>
            <person name="Grigoriev I.V."/>
            <person name="Hibbett D.S."/>
            <person name="Martin F."/>
            <person name="Nordberg H.P."/>
            <person name="Cantor M.N."/>
            <person name="Hua S.X."/>
        </authorList>
    </citation>
    <scope>NUCLEOTIDE SEQUENCE [LARGE SCALE GENOMIC DNA]</scope>
    <source>
        <strain evidence="2 3">MUT 4182</strain>
    </source>
</reference>
<name>A0A0C3LBU4_9AGAM</name>
<evidence type="ECO:0000313" key="2">
    <source>
        <dbReference type="EMBL" id="KIO31358.1"/>
    </source>
</evidence>
<dbReference type="Proteomes" id="UP000054248">
    <property type="component" value="Unassembled WGS sequence"/>
</dbReference>
<accession>A0A0C3LBU4</accession>
<proteinExistence type="predicted"/>
<protein>
    <submittedName>
        <fullName evidence="2">Uncharacterized protein</fullName>
    </submittedName>
</protein>
<reference evidence="3" key="2">
    <citation type="submission" date="2015-01" db="EMBL/GenBank/DDBJ databases">
        <title>Evolutionary Origins and Diversification of the Mycorrhizal Mutualists.</title>
        <authorList>
            <consortium name="DOE Joint Genome Institute"/>
            <consortium name="Mycorrhizal Genomics Consortium"/>
            <person name="Kohler A."/>
            <person name="Kuo A."/>
            <person name="Nagy L.G."/>
            <person name="Floudas D."/>
            <person name="Copeland A."/>
            <person name="Barry K.W."/>
            <person name="Cichocki N."/>
            <person name="Veneault-Fourrey C."/>
            <person name="LaButti K."/>
            <person name="Lindquist E.A."/>
            <person name="Lipzen A."/>
            <person name="Lundell T."/>
            <person name="Morin E."/>
            <person name="Murat C."/>
            <person name="Riley R."/>
            <person name="Ohm R."/>
            <person name="Sun H."/>
            <person name="Tunlid A."/>
            <person name="Henrissat B."/>
            <person name="Grigoriev I.V."/>
            <person name="Hibbett D.S."/>
            <person name="Martin F."/>
        </authorList>
    </citation>
    <scope>NUCLEOTIDE SEQUENCE [LARGE SCALE GENOMIC DNA]</scope>
    <source>
        <strain evidence="3">MUT 4182</strain>
    </source>
</reference>
<dbReference type="HOGENOM" id="CLU_1846582_0_0_1"/>
<dbReference type="EMBL" id="KN822964">
    <property type="protein sequence ID" value="KIO31358.1"/>
    <property type="molecule type" value="Genomic_DNA"/>
</dbReference>
<feature type="region of interest" description="Disordered" evidence="1">
    <location>
        <begin position="98"/>
        <end position="124"/>
    </location>
</feature>
<evidence type="ECO:0000256" key="1">
    <source>
        <dbReference type="SAM" id="MobiDB-lite"/>
    </source>
</evidence>
<dbReference type="AlphaFoldDB" id="A0A0C3LBU4"/>
<organism evidence="2 3">
    <name type="scientific">Tulasnella calospora MUT 4182</name>
    <dbReference type="NCBI Taxonomy" id="1051891"/>
    <lineage>
        <taxon>Eukaryota</taxon>
        <taxon>Fungi</taxon>
        <taxon>Dikarya</taxon>
        <taxon>Basidiomycota</taxon>
        <taxon>Agaricomycotina</taxon>
        <taxon>Agaricomycetes</taxon>
        <taxon>Cantharellales</taxon>
        <taxon>Tulasnellaceae</taxon>
        <taxon>Tulasnella</taxon>
    </lineage>
</organism>
<gene>
    <name evidence="2" type="ORF">M407DRAFT_5157</name>
</gene>